<dbReference type="EC" id="5.6.2.3" evidence="1"/>
<dbReference type="GO" id="GO:0006310">
    <property type="term" value="P:DNA recombination"/>
    <property type="evidence" value="ECO:0007669"/>
    <property type="project" value="UniProtKB-KW"/>
</dbReference>
<keyword evidence="1" id="KW-0227">DNA damage</keyword>
<dbReference type="GO" id="GO:0043139">
    <property type="term" value="F:5'-3' DNA helicase activity"/>
    <property type="evidence" value="ECO:0007669"/>
    <property type="project" value="UniProtKB-EC"/>
</dbReference>
<dbReference type="Gene3D" id="3.40.50.300">
    <property type="entry name" value="P-loop containing nucleotide triphosphate hydrolases"/>
    <property type="match status" value="1"/>
</dbReference>
<evidence type="ECO:0000259" key="3">
    <source>
        <dbReference type="SMART" id="SM00382"/>
    </source>
</evidence>
<feature type="compositionally biased region" description="Polar residues" evidence="2">
    <location>
        <begin position="118"/>
        <end position="130"/>
    </location>
</feature>
<dbReference type="Pfam" id="PF05970">
    <property type="entry name" value="PIF1"/>
    <property type="match status" value="2"/>
</dbReference>
<keyword evidence="5" id="KW-1185">Reference proteome</keyword>
<reference evidence="4 5" key="1">
    <citation type="submission" date="2014-04" db="EMBL/GenBank/DDBJ databases">
        <authorList>
            <consortium name="DOE Joint Genome Institute"/>
            <person name="Kuo A."/>
            <person name="Kohler A."/>
            <person name="Nagy L.G."/>
            <person name="Floudas D."/>
            <person name="Copeland A."/>
            <person name="Barry K.W."/>
            <person name="Cichocki N."/>
            <person name="Veneault-Fourrey C."/>
            <person name="LaButti K."/>
            <person name="Lindquist E.A."/>
            <person name="Lipzen A."/>
            <person name="Lundell T."/>
            <person name="Morin E."/>
            <person name="Murat C."/>
            <person name="Sun H."/>
            <person name="Tunlid A."/>
            <person name="Henrissat B."/>
            <person name="Grigoriev I.V."/>
            <person name="Hibbett D.S."/>
            <person name="Martin F."/>
            <person name="Nordberg H.P."/>
            <person name="Cantor M.N."/>
            <person name="Hua S.X."/>
        </authorList>
    </citation>
    <scope>NUCLEOTIDE SEQUENCE [LARGE SCALE GENOMIC DNA]</scope>
    <source>
        <strain evidence="4 5">Foug A</strain>
    </source>
</reference>
<proteinExistence type="inferred from homology"/>
<dbReference type="GO" id="GO:0000723">
    <property type="term" value="P:telomere maintenance"/>
    <property type="evidence" value="ECO:0007669"/>
    <property type="project" value="InterPro"/>
</dbReference>
<dbReference type="InterPro" id="IPR010285">
    <property type="entry name" value="DNA_helicase_pif1-like_DEAD"/>
</dbReference>
<gene>
    <name evidence="4" type="ORF">SCLCIDRAFT_554634</name>
</gene>
<keyword evidence="1" id="KW-0234">DNA repair</keyword>
<dbReference type="PANTHER" id="PTHR47642:SF5">
    <property type="entry name" value="ATP-DEPENDENT DNA HELICASE"/>
    <property type="match status" value="1"/>
</dbReference>
<evidence type="ECO:0000256" key="1">
    <source>
        <dbReference type="RuleBase" id="RU363044"/>
    </source>
</evidence>
<dbReference type="GO" id="GO:0006281">
    <property type="term" value="P:DNA repair"/>
    <property type="evidence" value="ECO:0007669"/>
    <property type="project" value="UniProtKB-KW"/>
</dbReference>
<feature type="compositionally biased region" description="Low complexity" evidence="2">
    <location>
        <begin position="156"/>
        <end position="168"/>
    </location>
</feature>
<protein>
    <recommendedName>
        <fullName evidence="1">ATP-dependent DNA helicase</fullName>
        <ecNumber evidence="1">5.6.2.3</ecNumber>
    </recommendedName>
</protein>
<dbReference type="InterPro" id="IPR051055">
    <property type="entry name" value="PIF1_helicase"/>
</dbReference>
<dbReference type="AlphaFoldDB" id="A0A0C3D7S4"/>
<feature type="region of interest" description="Disordered" evidence="2">
    <location>
        <begin position="118"/>
        <end position="168"/>
    </location>
</feature>
<dbReference type="EMBL" id="KN822210">
    <property type="protein sequence ID" value="KIM52454.1"/>
    <property type="molecule type" value="Genomic_DNA"/>
</dbReference>
<organism evidence="4 5">
    <name type="scientific">Scleroderma citrinum Foug A</name>
    <dbReference type="NCBI Taxonomy" id="1036808"/>
    <lineage>
        <taxon>Eukaryota</taxon>
        <taxon>Fungi</taxon>
        <taxon>Dikarya</taxon>
        <taxon>Basidiomycota</taxon>
        <taxon>Agaricomycotina</taxon>
        <taxon>Agaricomycetes</taxon>
        <taxon>Agaricomycetidae</taxon>
        <taxon>Boletales</taxon>
        <taxon>Sclerodermatineae</taxon>
        <taxon>Sclerodermataceae</taxon>
        <taxon>Scleroderma</taxon>
    </lineage>
</organism>
<evidence type="ECO:0000313" key="4">
    <source>
        <dbReference type="EMBL" id="KIM52454.1"/>
    </source>
</evidence>
<comment type="catalytic activity">
    <reaction evidence="1">
        <text>ATP + H2O = ADP + phosphate + H(+)</text>
        <dbReference type="Rhea" id="RHEA:13065"/>
        <dbReference type="ChEBI" id="CHEBI:15377"/>
        <dbReference type="ChEBI" id="CHEBI:15378"/>
        <dbReference type="ChEBI" id="CHEBI:30616"/>
        <dbReference type="ChEBI" id="CHEBI:43474"/>
        <dbReference type="ChEBI" id="CHEBI:456216"/>
        <dbReference type="EC" id="5.6.2.3"/>
    </reaction>
</comment>
<reference evidence="5" key="2">
    <citation type="submission" date="2015-01" db="EMBL/GenBank/DDBJ databases">
        <title>Evolutionary Origins and Diversification of the Mycorrhizal Mutualists.</title>
        <authorList>
            <consortium name="DOE Joint Genome Institute"/>
            <consortium name="Mycorrhizal Genomics Consortium"/>
            <person name="Kohler A."/>
            <person name="Kuo A."/>
            <person name="Nagy L.G."/>
            <person name="Floudas D."/>
            <person name="Copeland A."/>
            <person name="Barry K.W."/>
            <person name="Cichocki N."/>
            <person name="Veneault-Fourrey C."/>
            <person name="LaButti K."/>
            <person name="Lindquist E.A."/>
            <person name="Lipzen A."/>
            <person name="Lundell T."/>
            <person name="Morin E."/>
            <person name="Murat C."/>
            <person name="Riley R."/>
            <person name="Ohm R."/>
            <person name="Sun H."/>
            <person name="Tunlid A."/>
            <person name="Henrissat B."/>
            <person name="Grigoriev I.V."/>
            <person name="Hibbett D.S."/>
            <person name="Martin F."/>
        </authorList>
    </citation>
    <scope>NUCLEOTIDE SEQUENCE [LARGE SCALE GENOMIC DNA]</scope>
    <source>
        <strain evidence="5">Foug A</strain>
    </source>
</reference>
<evidence type="ECO:0000313" key="5">
    <source>
        <dbReference type="Proteomes" id="UP000053989"/>
    </source>
</evidence>
<evidence type="ECO:0000256" key="2">
    <source>
        <dbReference type="SAM" id="MobiDB-lite"/>
    </source>
</evidence>
<dbReference type="HOGENOM" id="CLU_704299_0_0_1"/>
<keyword evidence="1" id="KW-0547">Nucleotide-binding</keyword>
<dbReference type="InParanoid" id="A0A0C3D7S4"/>
<dbReference type="GO" id="GO:0016887">
    <property type="term" value="F:ATP hydrolysis activity"/>
    <property type="evidence" value="ECO:0007669"/>
    <property type="project" value="RHEA"/>
</dbReference>
<keyword evidence="1" id="KW-0067">ATP-binding</keyword>
<name>A0A0C3D7S4_9AGAM</name>
<accession>A0A0C3D7S4</accession>
<keyword evidence="1" id="KW-0233">DNA recombination</keyword>
<dbReference type="STRING" id="1036808.A0A0C3D7S4"/>
<dbReference type="SMART" id="SM00382">
    <property type="entry name" value="AAA"/>
    <property type="match status" value="1"/>
</dbReference>
<dbReference type="SUPFAM" id="SSF52540">
    <property type="entry name" value="P-loop containing nucleoside triphosphate hydrolases"/>
    <property type="match status" value="1"/>
</dbReference>
<sequence>MLCPTIFCCVKFPYVKVYRSRETPSSRQIKRAQSLPKPCHSTLQPHILYSTMSQPKSSLSGLRTVKRNFSEAKLSDEPISWPRIQPNDSGREKRLRDIQAGIEQRGAAALLQSYTNITASPTGSQSQQPLPGTADEPPTKRRHLPPGWDSDTDAFMSSSSLTRTSSTKSLMSSVSRSFTVSTTLTSTPPSSKPKMVLSQEQMHILKLVEEGKGIFYTGSAGTGKSVLLREIIKSLQKRYASSPDAVAITASTGAYAPRMPIKAFFFIYFTPGIAACNIGGVTIHSFSGIGTGEGNVEDLIRKVYKNRKANTRWARTKVLIIDEARGNRPQDPQVGGSIWRDTGSTTGPTLFPGLMSSGRSLSLVISSSYPPLQRGAVRTSNSHLKPKPGIKL</sequence>
<comment type="cofactor">
    <cofactor evidence="1">
        <name>Mg(2+)</name>
        <dbReference type="ChEBI" id="CHEBI:18420"/>
    </cofactor>
</comment>
<keyword evidence="1" id="KW-0378">Hydrolase</keyword>
<dbReference type="OrthoDB" id="432234at2759"/>
<comment type="similarity">
    <text evidence="1">Belongs to the helicase family.</text>
</comment>
<dbReference type="InterPro" id="IPR027417">
    <property type="entry name" value="P-loop_NTPase"/>
</dbReference>
<dbReference type="PANTHER" id="PTHR47642">
    <property type="entry name" value="ATP-DEPENDENT DNA HELICASE"/>
    <property type="match status" value="1"/>
</dbReference>
<dbReference type="InterPro" id="IPR003593">
    <property type="entry name" value="AAA+_ATPase"/>
</dbReference>
<keyword evidence="1" id="KW-0347">Helicase</keyword>
<dbReference type="GO" id="GO:0005524">
    <property type="term" value="F:ATP binding"/>
    <property type="evidence" value="ECO:0007669"/>
    <property type="project" value="UniProtKB-KW"/>
</dbReference>
<feature type="domain" description="AAA+ ATPase" evidence="3">
    <location>
        <begin position="210"/>
        <end position="389"/>
    </location>
</feature>
<dbReference type="Proteomes" id="UP000053989">
    <property type="component" value="Unassembled WGS sequence"/>
</dbReference>